<dbReference type="CDD" id="cd06170">
    <property type="entry name" value="LuxR_C_like"/>
    <property type="match status" value="1"/>
</dbReference>
<dbReference type="PANTHER" id="PTHR44688">
    <property type="entry name" value="DNA-BINDING TRANSCRIPTIONAL ACTIVATOR DEVR_DOSR"/>
    <property type="match status" value="1"/>
</dbReference>
<sequence length="230" mass="25195">MLDLEALPDLLRTPDDAEAWTRFGGFLGDHGLDRLILYDLGAPSPGLWTTFAPDWLRHYQARGYAAIDPFFEHCLDPAASVATGAAHLDRLGHLAPRQQDLIAEAGEAGFRAGFSLVLAPRGGMAWNIGSGLRPRELAALRRAMGPRLPLALRLMQARLRKPPALSEREAEALEWLAAGLRTKEIAHRMGIAPVTVELHLKSARRRLGARTRDQALLQAALRGAIRLSVD</sequence>
<dbReference type="PRINTS" id="PR00038">
    <property type="entry name" value="HTHLUXR"/>
</dbReference>
<comment type="caution">
    <text evidence="5">The sequence shown here is derived from an EMBL/GenBank/DDBJ whole genome shotgun (WGS) entry which is preliminary data.</text>
</comment>
<organism evidence="5 6">
    <name type="scientific">Falsiroseomonas frigidaquae</name>
    <dbReference type="NCBI Taxonomy" id="487318"/>
    <lineage>
        <taxon>Bacteria</taxon>
        <taxon>Pseudomonadati</taxon>
        <taxon>Pseudomonadota</taxon>
        <taxon>Alphaproteobacteria</taxon>
        <taxon>Acetobacterales</taxon>
        <taxon>Roseomonadaceae</taxon>
        <taxon>Falsiroseomonas</taxon>
    </lineage>
</organism>
<dbReference type="Pfam" id="PF03472">
    <property type="entry name" value="Autoind_bind"/>
    <property type="match status" value="1"/>
</dbReference>
<dbReference type="Gene3D" id="1.10.10.10">
    <property type="entry name" value="Winged helix-like DNA-binding domain superfamily/Winged helix DNA-binding domain"/>
    <property type="match status" value="1"/>
</dbReference>
<dbReference type="Pfam" id="PF00196">
    <property type="entry name" value="GerE"/>
    <property type="match status" value="1"/>
</dbReference>
<dbReference type="Gene3D" id="3.30.450.80">
    <property type="entry name" value="Transcription factor LuxR-like, autoinducer-binding domain"/>
    <property type="match status" value="1"/>
</dbReference>
<dbReference type="PANTHER" id="PTHR44688:SF16">
    <property type="entry name" value="DNA-BINDING TRANSCRIPTIONAL ACTIVATOR DEVR_DOSR"/>
    <property type="match status" value="1"/>
</dbReference>
<dbReference type="Proteomes" id="UP000765160">
    <property type="component" value="Unassembled WGS sequence"/>
</dbReference>
<evidence type="ECO:0000259" key="4">
    <source>
        <dbReference type="PROSITE" id="PS50043"/>
    </source>
</evidence>
<evidence type="ECO:0000313" key="6">
    <source>
        <dbReference type="Proteomes" id="UP000765160"/>
    </source>
</evidence>
<dbReference type="PROSITE" id="PS00622">
    <property type="entry name" value="HTH_LUXR_1"/>
    <property type="match status" value="1"/>
</dbReference>
<dbReference type="SUPFAM" id="SSF75516">
    <property type="entry name" value="Pheromone-binding domain of LuxR-like quorum-sensing transcription factors"/>
    <property type="match status" value="1"/>
</dbReference>
<accession>A0ABX1ET36</accession>
<dbReference type="SUPFAM" id="SSF46894">
    <property type="entry name" value="C-terminal effector domain of the bipartite response regulators"/>
    <property type="match status" value="1"/>
</dbReference>
<keyword evidence="2" id="KW-0238">DNA-binding</keyword>
<gene>
    <name evidence="5" type="ORF">HB662_01650</name>
</gene>
<reference evidence="5 6" key="1">
    <citation type="submission" date="2020-03" db="EMBL/GenBank/DDBJ databases">
        <title>Roseomonas selenitidurans sp. nov. isolated from soil.</title>
        <authorList>
            <person name="Liu H."/>
        </authorList>
    </citation>
    <scope>NUCLEOTIDE SEQUENCE [LARGE SCALE GENOMIC DNA]</scope>
    <source>
        <strain evidence="5 6">JCM 15073</strain>
    </source>
</reference>
<dbReference type="InterPro" id="IPR000792">
    <property type="entry name" value="Tscrpt_reg_LuxR_C"/>
</dbReference>
<dbReference type="InterPro" id="IPR016032">
    <property type="entry name" value="Sig_transdc_resp-reg_C-effctor"/>
</dbReference>
<evidence type="ECO:0000256" key="3">
    <source>
        <dbReference type="ARBA" id="ARBA00023163"/>
    </source>
</evidence>
<dbReference type="InterPro" id="IPR005143">
    <property type="entry name" value="TF_LuxR_autoind-bd_dom"/>
</dbReference>
<feature type="domain" description="HTH luxR-type" evidence="4">
    <location>
        <begin position="158"/>
        <end position="223"/>
    </location>
</feature>
<evidence type="ECO:0000256" key="2">
    <source>
        <dbReference type="ARBA" id="ARBA00023125"/>
    </source>
</evidence>
<dbReference type="SMART" id="SM00421">
    <property type="entry name" value="HTH_LUXR"/>
    <property type="match status" value="1"/>
</dbReference>
<keyword evidence="6" id="KW-1185">Reference proteome</keyword>
<keyword evidence="3" id="KW-0804">Transcription</keyword>
<evidence type="ECO:0000313" key="5">
    <source>
        <dbReference type="EMBL" id="NKE43463.1"/>
    </source>
</evidence>
<dbReference type="PROSITE" id="PS50043">
    <property type="entry name" value="HTH_LUXR_2"/>
    <property type="match status" value="1"/>
</dbReference>
<dbReference type="InterPro" id="IPR036388">
    <property type="entry name" value="WH-like_DNA-bd_sf"/>
</dbReference>
<keyword evidence="1" id="KW-0805">Transcription regulation</keyword>
<dbReference type="InterPro" id="IPR036693">
    <property type="entry name" value="TF_LuxR_autoind-bd_dom_sf"/>
</dbReference>
<proteinExistence type="predicted"/>
<name>A0ABX1ET36_9PROT</name>
<dbReference type="RefSeq" id="WP_168046474.1">
    <property type="nucleotide sequence ID" value="NZ_JAATJR010000001.1"/>
</dbReference>
<evidence type="ECO:0000256" key="1">
    <source>
        <dbReference type="ARBA" id="ARBA00023015"/>
    </source>
</evidence>
<dbReference type="EMBL" id="JAAVTX010000001">
    <property type="protein sequence ID" value="NKE43463.1"/>
    <property type="molecule type" value="Genomic_DNA"/>
</dbReference>
<protein>
    <recommendedName>
        <fullName evidence="4">HTH luxR-type domain-containing protein</fullName>
    </recommendedName>
</protein>